<gene>
    <name evidence="5" type="ORF">PNK_1003</name>
</gene>
<dbReference type="InParanoid" id="A0A0U5JDC8"/>
<dbReference type="SUPFAM" id="SSF53335">
    <property type="entry name" value="S-adenosyl-L-methionine-dependent methyltransferases"/>
    <property type="match status" value="1"/>
</dbReference>
<dbReference type="RefSeq" id="WP_079992811.1">
    <property type="nucleotide sequence ID" value="NZ_LN879502.1"/>
</dbReference>
<keyword evidence="2" id="KW-0808">Transferase</keyword>
<protein>
    <submittedName>
        <fullName evidence="5">Conserved putative membrane protein</fullName>
    </submittedName>
</protein>
<accession>A0A0U5JDC8</accession>
<keyword evidence="3" id="KW-0949">S-adenosyl-L-methionine</keyword>
<dbReference type="PANTHER" id="PTHR13610:SF9">
    <property type="entry name" value="FI06469P"/>
    <property type="match status" value="1"/>
</dbReference>
<organism evidence="5 6">
    <name type="scientific">Candidatus Protochlamydia naegleriophila</name>
    <dbReference type="NCBI Taxonomy" id="389348"/>
    <lineage>
        <taxon>Bacteria</taxon>
        <taxon>Pseudomonadati</taxon>
        <taxon>Chlamydiota</taxon>
        <taxon>Chlamydiia</taxon>
        <taxon>Parachlamydiales</taxon>
        <taxon>Parachlamydiaceae</taxon>
        <taxon>Candidatus Protochlamydia</taxon>
    </lineage>
</organism>
<dbReference type="KEGG" id="pnl:PNK_1003"/>
<dbReference type="Gene3D" id="3.40.50.150">
    <property type="entry name" value="Vaccinia Virus protein VP39"/>
    <property type="match status" value="1"/>
</dbReference>
<proteinExistence type="predicted"/>
<keyword evidence="1" id="KW-0489">Methyltransferase</keyword>
<evidence type="ECO:0000313" key="6">
    <source>
        <dbReference type="Proteomes" id="UP000069902"/>
    </source>
</evidence>
<dbReference type="InterPro" id="IPR029063">
    <property type="entry name" value="SAM-dependent_MTases_sf"/>
</dbReference>
<evidence type="ECO:0000259" key="4">
    <source>
        <dbReference type="Pfam" id="PF05175"/>
    </source>
</evidence>
<dbReference type="PANTHER" id="PTHR13610">
    <property type="entry name" value="METHYLTRANSFERASE DOMAIN-CONTAINING PROTEIN"/>
    <property type="match status" value="1"/>
</dbReference>
<feature type="domain" description="Methyltransferase small" evidence="4">
    <location>
        <begin position="37"/>
        <end position="108"/>
    </location>
</feature>
<evidence type="ECO:0000256" key="3">
    <source>
        <dbReference type="ARBA" id="ARBA00022691"/>
    </source>
</evidence>
<dbReference type="InterPro" id="IPR026170">
    <property type="entry name" value="FAM173A/B"/>
</dbReference>
<dbReference type="GO" id="GO:0016279">
    <property type="term" value="F:protein-lysine N-methyltransferase activity"/>
    <property type="evidence" value="ECO:0007669"/>
    <property type="project" value="InterPro"/>
</dbReference>
<dbReference type="PATRIC" id="fig|389348.3.peg.1105"/>
<dbReference type="Proteomes" id="UP000069902">
    <property type="component" value="Chromosome cPNK"/>
</dbReference>
<keyword evidence="6" id="KW-1185">Reference proteome</keyword>
<dbReference type="GO" id="GO:0032259">
    <property type="term" value="P:methylation"/>
    <property type="evidence" value="ECO:0007669"/>
    <property type="project" value="UniProtKB-KW"/>
</dbReference>
<evidence type="ECO:0000256" key="1">
    <source>
        <dbReference type="ARBA" id="ARBA00022603"/>
    </source>
</evidence>
<dbReference type="CDD" id="cd02440">
    <property type="entry name" value="AdoMet_MTases"/>
    <property type="match status" value="1"/>
</dbReference>
<evidence type="ECO:0000313" key="5">
    <source>
        <dbReference type="EMBL" id="CUI16626.1"/>
    </source>
</evidence>
<evidence type="ECO:0000256" key="2">
    <source>
        <dbReference type="ARBA" id="ARBA00022679"/>
    </source>
</evidence>
<dbReference type="InterPro" id="IPR007848">
    <property type="entry name" value="Small_mtfrase_dom"/>
</dbReference>
<dbReference type="STRING" id="389348.PNK_1003"/>
<dbReference type="Pfam" id="PF05175">
    <property type="entry name" value="MTS"/>
    <property type="match status" value="1"/>
</dbReference>
<sequence length="175" mass="20421">MEWVLFLILLLFFLLNILWYSWRYGITPTPTSSKVRRAILKALPLTVDGKIVELGSGWGHLALALAKRYPQHPIDAYEISPIPFLISWLLIRLKKLSWVHLYRKDFFQVPLANSALIVCYLYPGAMYKLKEKFECELKPGTLVLTHTFAIHGWTPIHRSYADDLYHTPIFIYRMG</sequence>
<name>A0A0U5JDC8_9BACT</name>
<dbReference type="AlphaFoldDB" id="A0A0U5JDC8"/>
<dbReference type="EMBL" id="LN879502">
    <property type="protein sequence ID" value="CUI16626.1"/>
    <property type="molecule type" value="Genomic_DNA"/>
</dbReference>
<reference evidence="6" key="1">
    <citation type="submission" date="2015-09" db="EMBL/GenBank/DDBJ databases">
        <authorList>
            <person name="Bertelli C."/>
        </authorList>
    </citation>
    <scope>NUCLEOTIDE SEQUENCE [LARGE SCALE GENOMIC DNA]</scope>
    <source>
        <strain evidence="6">KNic</strain>
    </source>
</reference>